<name>A0A7C5XL99_9CREN</name>
<organism evidence="4">
    <name type="scientific">Ignisphaera aggregans</name>
    <dbReference type="NCBI Taxonomy" id="334771"/>
    <lineage>
        <taxon>Archaea</taxon>
        <taxon>Thermoproteota</taxon>
        <taxon>Thermoprotei</taxon>
        <taxon>Desulfurococcales</taxon>
        <taxon>Desulfurococcaceae</taxon>
        <taxon>Ignisphaera</taxon>
    </lineage>
</organism>
<dbReference type="InterPro" id="IPR016162">
    <property type="entry name" value="Ald_DH_N"/>
</dbReference>
<dbReference type="InterPro" id="IPR015590">
    <property type="entry name" value="Aldehyde_DH_dom"/>
</dbReference>
<dbReference type="SUPFAM" id="SSF53720">
    <property type="entry name" value="ALDH-like"/>
    <property type="match status" value="1"/>
</dbReference>
<dbReference type="Pfam" id="PF00171">
    <property type="entry name" value="Aldedh"/>
    <property type="match status" value="1"/>
</dbReference>
<evidence type="ECO:0000256" key="2">
    <source>
        <dbReference type="ARBA" id="ARBA00023002"/>
    </source>
</evidence>
<dbReference type="NCBIfam" id="NF040869">
    <property type="entry name" value="G3PDH_Arch"/>
    <property type="match status" value="1"/>
</dbReference>
<dbReference type="GO" id="GO:0008911">
    <property type="term" value="F:lactaldehyde dehydrogenase (NAD+) activity"/>
    <property type="evidence" value="ECO:0007669"/>
    <property type="project" value="TreeGrafter"/>
</dbReference>
<dbReference type="CDD" id="cd07082">
    <property type="entry name" value="ALDH_F11_NP-GAPDH"/>
    <property type="match status" value="1"/>
</dbReference>
<feature type="domain" description="Aldehyde dehydrogenase" evidence="3">
    <location>
        <begin position="32"/>
        <end position="494"/>
    </location>
</feature>
<dbReference type="InterPro" id="IPR053489">
    <property type="entry name" value="NAD(P)-GAP_dehydrogenase"/>
</dbReference>
<dbReference type="InterPro" id="IPR016161">
    <property type="entry name" value="Ald_DH/histidinol_DH"/>
</dbReference>
<dbReference type="Gene3D" id="3.40.309.10">
    <property type="entry name" value="Aldehyde Dehydrogenase, Chain A, domain 2"/>
    <property type="match status" value="1"/>
</dbReference>
<comment type="similarity">
    <text evidence="1">Belongs to the aldehyde dehydrogenase family.</text>
</comment>
<keyword evidence="2" id="KW-0560">Oxidoreductase</keyword>
<dbReference type="AlphaFoldDB" id="A0A7C5XL99"/>
<dbReference type="InterPro" id="IPR051020">
    <property type="entry name" value="ALDH-related_metabolic_enz"/>
</dbReference>
<gene>
    <name evidence="4" type="ORF">ENM84_06835</name>
</gene>
<proteinExistence type="inferred from homology"/>
<sequence length="508" mass="56332">MSIAKPLLNIFSDVFVERNGVVFYKTFVVGKWIDSGEYIDVKSPIDLSTIAKVSKLSWNHIDSALETIYSVGRWAVRDLPGWRRVEILEKAAQKLEEAKEDFIQILVLNAGKTRSQALGEITASIDRLNAAHLDARKIFGEYMPGDWDQTTVETEAIVRREPVGVVLAIIPFNYPLFDTVSKIVYSFVAGNAVVVKPPSADPLPVLLFAKILEVSGFPKEALAIATIPGSESDRLVADDRINVVSFTGSSETGRRVIEKAGIKQFVMELGGGDAAIVLADADLKLAAERSAMGIYSYSGQRCDAIKLILVEEPIYEEFKKAIVEELSKVKVGDPRQQGVVMGPLIDSKAVDEMMKAVEDAVKLGGVVLYGGKRLGETYVEPTLIEFIDREKIKQSMLYQKEVFAPIALITSFRDIDEAIDLANGRRYGLDAAIFGSNMERIRRLVRYLDVGAIYINDMPRHGVGYYPFGGRKHSGIGREGIGYSIEYVTAYKTVVYSYKGRGIWRYTL</sequence>
<dbReference type="PANTHER" id="PTHR42991">
    <property type="entry name" value="ALDEHYDE DEHYDROGENASE"/>
    <property type="match status" value="1"/>
</dbReference>
<reference evidence="4" key="1">
    <citation type="journal article" date="2020" name="mSystems">
        <title>Genome- and Community-Level Interaction Insights into Carbon Utilization and Element Cycling Functions of Hydrothermarchaeota in Hydrothermal Sediment.</title>
        <authorList>
            <person name="Zhou Z."/>
            <person name="Liu Y."/>
            <person name="Xu W."/>
            <person name="Pan J."/>
            <person name="Luo Z.H."/>
            <person name="Li M."/>
        </authorList>
    </citation>
    <scope>NUCLEOTIDE SEQUENCE [LARGE SCALE GENOMIC DNA]</scope>
    <source>
        <strain evidence="4">SpSt-1121</strain>
    </source>
</reference>
<dbReference type="PANTHER" id="PTHR42991:SF1">
    <property type="entry name" value="ALDEHYDE DEHYDROGENASE"/>
    <property type="match status" value="1"/>
</dbReference>
<comment type="caution">
    <text evidence="4">The sequence shown here is derived from an EMBL/GenBank/DDBJ whole genome shotgun (WGS) entry which is preliminary data.</text>
</comment>
<evidence type="ECO:0000256" key="1">
    <source>
        <dbReference type="ARBA" id="ARBA00009986"/>
    </source>
</evidence>
<dbReference type="Gene3D" id="3.40.605.10">
    <property type="entry name" value="Aldehyde Dehydrogenase, Chain A, domain 1"/>
    <property type="match status" value="1"/>
</dbReference>
<evidence type="ECO:0000259" key="3">
    <source>
        <dbReference type="Pfam" id="PF00171"/>
    </source>
</evidence>
<protein>
    <submittedName>
        <fullName evidence="4">NADP-dependent glyceraldehyde-3-phosphate dehydrogenase</fullName>
    </submittedName>
</protein>
<accession>A0A7C5XL99</accession>
<dbReference type="EMBL" id="DRZI01000290">
    <property type="protein sequence ID" value="HHP82362.1"/>
    <property type="molecule type" value="Genomic_DNA"/>
</dbReference>
<dbReference type="InterPro" id="IPR016163">
    <property type="entry name" value="Ald_DH_C"/>
</dbReference>
<evidence type="ECO:0000313" key="4">
    <source>
        <dbReference type="EMBL" id="HHP82362.1"/>
    </source>
</evidence>